<name>A0A9W8M5Q9_9FUNG</name>
<feature type="compositionally biased region" description="Gly residues" evidence="1">
    <location>
        <begin position="1208"/>
        <end position="1220"/>
    </location>
</feature>
<feature type="compositionally biased region" description="Gly residues" evidence="1">
    <location>
        <begin position="1167"/>
        <end position="1182"/>
    </location>
</feature>
<feature type="region of interest" description="Disordered" evidence="1">
    <location>
        <begin position="77"/>
        <end position="114"/>
    </location>
</feature>
<feature type="region of interest" description="Disordered" evidence="1">
    <location>
        <begin position="394"/>
        <end position="423"/>
    </location>
</feature>
<evidence type="ECO:0000256" key="1">
    <source>
        <dbReference type="SAM" id="MobiDB-lite"/>
    </source>
</evidence>
<gene>
    <name evidence="2" type="ORF">GGH94_003467</name>
</gene>
<reference evidence="2" key="1">
    <citation type="submission" date="2022-07" db="EMBL/GenBank/DDBJ databases">
        <title>Phylogenomic reconstructions and comparative analyses of Kickxellomycotina fungi.</title>
        <authorList>
            <person name="Reynolds N.K."/>
            <person name="Stajich J.E."/>
            <person name="Barry K."/>
            <person name="Grigoriev I.V."/>
            <person name="Crous P."/>
            <person name="Smith M.E."/>
        </authorList>
    </citation>
    <scope>NUCLEOTIDE SEQUENCE</scope>
    <source>
        <strain evidence="2">RSA 476</strain>
    </source>
</reference>
<feature type="compositionally biased region" description="Low complexity" evidence="1">
    <location>
        <begin position="1152"/>
        <end position="1166"/>
    </location>
</feature>
<feature type="region of interest" description="Disordered" evidence="1">
    <location>
        <begin position="363"/>
        <end position="382"/>
    </location>
</feature>
<feature type="compositionally biased region" description="Polar residues" evidence="1">
    <location>
        <begin position="1347"/>
        <end position="1357"/>
    </location>
</feature>
<feature type="compositionally biased region" description="Polar residues" evidence="1">
    <location>
        <begin position="1307"/>
        <end position="1321"/>
    </location>
</feature>
<feature type="region of interest" description="Disordered" evidence="1">
    <location>
        <begin position="1"/>
        <end position="51"/>
    </location>
</feature>
<feature type="region of interest" description="Disordered" evidence="1">
    <location>
        <begin position="773"/>
        <end position="792"/>
    </location>
</feature>
<feature type="compositionally biased region" description="Basic residues" evidence="1">
    <location>
        <begin position="1359"/>
        <end position="1368"/>
    </location>
</feature>
<feature type="region of interest" description="Disordered" evidence="1">
    <location>
        <begin position="1110"/>
        <end position="1250"/>
    </location>
</feature>
<feature type="region of interest" description="Disordered" evidence="1">
    <location>
        <begin position="812"/>
        <end position="842"/>
    </location>
</feature>
<keyword evidence="3" id="KW-1185">Reference proteome</keyword>
<feature type="compositionally biased region" description="Polar residues" evidence="1">
    <location>
        <begin position="1"/>
        <end position="14"/>
    </location>
</feature>
<feature type="compositionally biased region" description="Polar residues" evidence="1">
    <location>
        <begin position="1184"/>
        <end position="1193"/>
    </location>
</feature>
<feature type="compositionally biased region" description="Low complexity" evidence="1">
    <location>
        <begin position="79"/>
        <end position="94"/>
    </location>
</feature>
<feature type="region of interest" description="Disordered" evidence="1">
    <location>
        <begin position="713"/>
        <end position="738"/>
    </location>
</feature>
<feature type="compositionally biased region" description="Low complexity" evidence="1">
    <location>
        <begin position="320"/>
        <end position="330"/>
    </location>
</feature>
<evidence type="ECO:0000313" key="2">
    <source>
        <dbReference type="EMBL" id="KAJ2863653.1"/>
    </source>
</evidence>
<sequence>MVQAATQGPVTPSRQLGVARGPKRTPSSRTKKPYARPAPAAQGSSSSSTIADYQTEAAPSFLRGMRSLVARLWGTSLKSSSNSTAPAPDSATASHKCTAEGNAGMRPVTESARPTAIQPTTAAADIGEETTPTIARHASTVSEYTRSRRPTAESLFAPSPFAYNKKLATATPSVAHLRDVGRVKDQSPALSRRHSVGRIDPRRPRLSAGVPLSGSQSGLTEGDDPTQYMSPSSARRLLSTLNSINTPILDARGRATPGLSATVGVKSGYQYSANIGERTSAVPLRRLPVSLLALSDTPNKTHRSPLGDPANVVDKETLRRSSSLRGTLRSQNTAPSLARTIQMKQARKAVAERLLQCQSAESSYAESDASSRSATQSPLSAAPEYFDNAAVAGSVHPREEDEEQAASKRRRASGGEAVKLSGDGELDAVDVRASNGQADRSKRVLGRRLGRAGRSLSTVDSGVKWRFSARLAPTSDDEADSGPESDEDREALTAKVPLSKIRGGELLGLSQRLTSSTQSTSSSVGYSAVRSTGFGSTRMPIPLFSEPETKEAAPTAVSASASTTAFSTTAAATAPFLTTTSATTAPTLVPATSSAAEEAAPVTKTAAPASSSLFSGISFKPVSEVAAASASKSEPEKTTAALAPAVGSTPLFSFGKPASAGTAEKPAEIPDNTSEVATAPTTPVFTFTKTSAADSTPSAKTVADTWGKSTALPSAFGVKPSTANTTGATTPELAPKPVTSAPTFSFGLNKPAAATSTADSSKPAAAPSLFSFGSAAPSAPATTTTAAATEEKPKSDVKFTFGSFGAAASSEAPNILTTKRSRGDETTESAGTAPKPAFSFMSGATGGGSGGFTLASSTSTSNAPMFGSLASKDTSSTAAPAAASAAASGFKPGGTFSFGGAAPSTSGASISFGLGSKAVPEPEKIIDTTMDSSDSMATTSAPGSNIFGSGTASAALPFGASSSKAPATSTSTFNFASSFGGSNAAKPAAGPSTTAFGGFGKSTATGSAAAEPAAKKPAFSFGAVLGTPAASSFESASIATPSATSFTSPAATAPTPAFGAAAATPSAFGFGSAASSAVTPATTGFTFGAKPALQQSNTFGSISSQLGSSSFGNASTSQTGGGNTFGSMITSQPISNGFGSTQPSQTTGNVFGTAQPSQAASSAFGSSTGGLGFGSNAGGGGLQMPSNSGQRNVSSGSFTFGNSSSSTGFGGSFTGTGGFGQQQPQQHGSSAMPSFSSQPGGFGPSAGNSAFGGASNTSAFGAGTSTGPASQFSFGQSNQTPSTAGFAFGAPAPATGSIPPTPFAFGSNASVQESGPPSSVFQFAAGGVAQHSSTGVSGGMSLGRVTGASNASATSQGRRIARPRGRRH</sequence>
<feature type="compositionally biased region" description="Acidic residues" evidence="1">
    <location>
        <begin position="475"/>
        <end position="489"/>
    </location>
</feature>
<organism evidence="2 3">
    <name type="scientific">Coemansia aciculifera</name>
    <dbReference type="NCBI Taxonomy" id="417176"/>
    <lineage>
        <taxon>Eukaryota</taxon>
        <taxon>Fungi</taxon>
        <taxon>Fungi incertae sedis</taxon>
        <taxon>Zoopagomycota</taxon>
        <taxon>Kickxellomycotina</taxon>
        <taxon>Kickxellomycetes</taxon>
        <taxon>Kickxellales</taxon>
        <taxon>Kickxellaceae</taxon>
        <taxon>Coemansia</taxon>
    </lineage>
</organism>
<proteinExistence type="predicted"/>
<feature type="region of interest" description="Disordered" evidence="1">
    <location>
        <begin position="1299"/>
        <end position="1368"/>
    </location>
</feature>
<protein>
    <submittedName>
        <fullName evidence="2">Uncharacterized protein</fullName>
    </submittedName>
</protein>
<dbReference type="EMBL" id="JANBUY010000115">
    <property type="protein sequence ID" value="KAJ2863653.1"/>
    <property type="molecule type" value="Genomic_DNA"/>
</dbReference>
<feature type="region of interest" description="Disordered" evidence="1">
    <location>
        <begin position="184"/>
        <end position="230"/>
    </location>
</feature>
<evidence type="ECO:0000313" key="3">
    <source>
        <dbReference type="Proteomes" id="UP001140074"/>
    </source>
</evidence>
<comment type="caution">
    <text evidence="2">The sequence shown here is derived from an EMBL/GenBank/DDBJ whole genome shotgun (WGS) entry which is preliminary data.</text>
</comment>
<feature type="region of interest" description="Disordered" evidence="1">
    <location>
        <begin position="472"/>
        <end position="497"/>
    </location>
</feature>
<accession>A0A9W8M5Q9</accession>
<feature type="compositionally biased region" description="Low complexity" evidence="1">
    <location>
        <begin position="1194"/>
        <end position="1207"/>
    </location>
</feature>
<feature type="region of interest" description="Disordered" evidence="1">
    <location>
        <begin position="296"/>
        <end position="339"/>
    </location>
</feature>
<feature type="compositionally biased region" description="Low complexity" evidence="1">
    <location>
        <begin position="773"/>
        <end position="788"/>
    </location>
</feature>
<dbReference type="Proteomes" id="UP001140074">
    <property type="component" value="Unassembled WGS sequence"/>
</dbReference>
<feature type="compositionally biased region" description="Low complexity" evidence="1">
    <location>
        <begin position="363"/>
        <end position="374"/>
    </location>
</feature>
<feature type="compositionally biased region" description="Low complexity" evidence="1">
    <location>
        <begin position="1221"/>
        <end position="1239"/>
    </location>
</feature>
<feature type="compositionally biased region" description="Polar residues" evidence="1">
    <location>
        <begin position="1125"/>
        <end position="1150"/>
    </location>
</feature>